<dbReference type="SUPFAM" id="SSF53041">
    <property type="entry name" value="Resolvase-like"/>
    <property type="match status" value="1"/>
</dbReference>
<evidence type="ECO:0000256" key="2">
    <source>
        <dbReference type="ARBA" id="ARBA00023172"/>
    </source>
</evidence>
<name>A0ABU9TQI9_9GAMM</name>
<dbReference type="SMART" id="SM00857">
    <property type="entry name" value="Resolvase"/>
    <property type="match status" value="1"/>
</dbReference>
<keyword evidence="1" id="KW-0238">DNA-binding</keyword>
<evidence type="ECO:0000313" key="6">
    <source>
        <dbReference type="Proteomes" id="UP001449225"/>
    </source>
</evidence>
<comment type="caution">
    <text evidence="5">The sequence shown here is derived from an EMBL/GenBank/DDBJ whole genome shotgun (WGS) entry which is preliminary data.</text>
</comment>
<dbReference type="InterPro" id="IPR050639">
    <property type="entry name" value="SSR_resolvase"/>
</dbReference>
<dbReference type="InterPro" id="IPR036162">
    <property type="entry name" value="Resolvase-like_N_sf"/>
</dbReference>
<dbReference type="Proteomes" id="UP001449225">
    <property type="component" value="Unassembled WGS sequence"/>
</dbReference>
<dbReference type="InterPro" id="IPR006119">
    <property type="entry name" value="Resolv_N"/>
</dbReference>
<dbReference type="Pfam" id="PF00239">
    <property type="entry name" value="Resolvase"/>
    <property type="match status" value="1"/>
</dbReference>
<keyword evidence="6" id="KW-1185">Reference proteome</keyword>
<dbReference type="Pfam" id="PF07508">
    <property type="entry name" value="Recombinase"/>
    <property type="match status" value="1"/>
</dbReference>
<feature type="domain" description="Recombinase" evidence="4">
    <location>
        <begin position="178"/>
        <end position="300"/>
    </location>
</feature>
<evidence type="ECO:0000313" key="5">
    <source>
        <dbReference type="EMBL" id="MEM5535975.1"/>
    </source>
</evidence>
<keyword evidence="2" id="KW-0233">DNA recombination</keyword>
<organism evidence="5 6">
    <name type="scientific">Neptuniibacter pectenicola</name>
    <dbReference type="NCBI Taxonomy" id="1806669"/>
    <lineage>
        <taxon>Bacteria</taxon>
        <taxon>Pseudomonadati</taxon>
        <taxon>Pseudomonadota</taxon>
        <taxon>Gammaproteobacteria</taxon>
        <taxon>Oceanospirillales</taxon>
        <taxon>Oceanospirillaceae</taxon>
        <taxon>Neptuniibacter</taxon>
    </lineage>
</organism>
<keyword evidence="3" id="KW-0175">Coiled coil</keyword>
<dbReference type="PANTHER" id="PTHR30461">
    <property type="entry name" value="DNA-INVERTASE FROM LAMBDOID PROPHAGE"/>
    <property type="match status" value="1"/>
</dbReference>
<dbReference type="Gene3D" id="3.90.1750.20">
    <property type="entry name" value="Putative Large Serine Recombinase, Chain B, Domain 2"/>
    <property type="match status" value="1"/>
</dbReference>
<dbReference type="InterPro" id="IPR011109">
    <property type="entry name" value="DNA_bind_recombinase_dom"/>
</dbReference>
<dbReference type="PANTHER" id="PTHR30461:SF2">
    <property type="entry name" value="SERINE RECOMBINASE PINE-RELATED"/>
    <property type="match status" value="1"/>
</dbReference>
<accession>A0ABU9TQI9</accession>
<gene>
    <name evidence="5" type="ORF">WNY58_06180</name>
</gene>
<dbReference type="InterPro" id="IPR038109">
    <property type="entry name" value="DNA_bind_recomb_sf"/>
</dbReference>
<dbReference type="CDD" id="cd00338">
    <property type="entry name" value="Ser_Recombinase"/>
    <property type="match status" value="1"/>
</dbReference>
<reference evidence="5 6" key="1">
    <citation type="submission" date="2024-03" db="EMBL/GenBank/DDBJ databases">
        <title>Community enrichment and isolation of bacterial strains for fucoidan degradation.</title>
        <authorList>
            <person name="Sichert A."/>
        </authorList>
    </citation>
    <scope>NUCLEOTIDE SEQUENCE [LARGE SCALE GENOMIC DNA]</scope>
    <source>
        <strain evidence="5 6">AS76</strain>
    </source>
</reference>
<evidence type="ECO:0000256" key="1">
    <source>
        <dbReference type="ARBA" id="ARBA00023125"/>
    </source>
</evidence>
<evidence type="ECO:0000259" key="4">
    <source>
        <dbReference type="PROSITE" id="PS51737"/>
    </source>
</evidence>
<feature type="coiled-coil region" evidence="3">
    <location>
        <begin position="409"/>
        <end position="436"/>
    </location>
</feature>
<dbReference type="PROSITE" id="PS51737">
    <property type="entry name" value="RECOMBINASE_DNA_BIND"/>
    <property type="match status" value="1"/>
</dbReference>
<dbReference type="EMBL" id="JBBMRA010000004">
    <property type="protein sequence ID" value="MEM5535975.1"/>
    <property type="molecule type" value="Genomic_DNA"/>
</dbReference>
<dbReference type="RefSeq" id="WP_342854033.1">
    <property type="nucleotide sequence ID" value="NZ_JBBMRA010000004.1"/>
</dbReference>
<sequence length="579" mass="66844">MSKKAYLYTRVSKQEQASLGQGLKRQRELAEDFLKSYPEYELHDVYEDAGKSAFYAKNLDEDAGLGGFISAAENGDIEPDSLLVLESICRLSRIGTRKGSKLLSRIFDCKINIAVVKFNTIFYWNQENDLNECIMLSSGLYLGHLESEQKSQRIKKTMEIKLEQARKGETKFRARAHPAWLRYNEQSGEHDLIPEKVKVVEMIFELFLSQKMGCSRIAKHLNDREIKPITKSKQWTYNNVHSQLKHEAVIGEYQPRRKVKKNGTTKLENNGSPITDYYPAIISIADYESVQKSFLNNRKNKRQGSLAKFNNLFRHIGTCLLCGLSMIHKEGHLRCNNAPVKCTNKNAHYIDAENSLTDFFQSASFLKFLVSSSEDISLEASLNAKLQPLLRAKKNCTFAIESVTDEDVIARFRRRIDELHQQIPEIEDQLSTIQSEREKLIQSIDLSDEIIRERYNALLLEHVEYIRFFGDYISVKLKGEDFESIRHSSLTTIKATRSLSNLPSAESDKDNSSVDFIETLKADEGIHIARFIYQRQLKEGLSRKQTMRIFREQKVEISDEEHRKLRAEIGLEYREDKVK</sequence>
<dbReference type="Gene3D" id="3.40.50.1390">
    <property type="entry name" value="Resolvase, N-terminal catalytic domain"/>
    <property type="match status" value="1"/>
</dbReference>
<evidence type="ECO:0000256" key="3">
    <source>
        <dbReference type="SAM" id="Coils"/>
    </source>
</evidence>
<proteinExistence type="predicted"/>
<protein>
    <submittedName>
        <fullName evidence="5">Recombinase family protein</fullName>
    </submittedName>
</protein>